<dbReference type="Proteomes" id="UP001321543">
    <property type="component" value="Chromosome"/>
</dbReference>
<evidence type="ECO:0000313" key="2">
    <source>
        <dbReference type="EMBL" id="BDZ39753.1"/>
    </source>
</evidence>
<sequence>MDRIHRRDDSLVMPENFIRAVRESGYLSVSSALAELVDNSLQAGATLVDIQVDRDADRNLPRISIEDNGGGMDTAELAACLRFGGSSRFDARDSFGRFGMGLPPRPSARRDESRSPHGGRDLPRSP</sequence>
<organism evidence="2 3">
    <name type="scientific">Microbacterium suwonense</name>
    <dbReference type="NCBI Taxonomy" id="683047"/>
    <lineage>
        <taxon>Bacteria</taxon>
        <taxon>Bacillati</taxon>
        <taxon>Actinomycetota</taxon>
        <taxon>Actinomycetes</taxon>
        <taxon>Micrococcales</taxon>
        <taxon>Microbacteriaceae</taxon>
        <taxon>Microbacterium</taxon>
    </lineage>
</organism>
<name>A0ABN6X6M0_9MICO</name>
<gene>
    <name evidence="2" type="ORF">GCM10025863_23670</name>
</gene>
<evidence type="ECO:0000313" key="3">
    <source>
        <dbReference type="Proteomes" id="UP001321543"/>
    </source>
</evidence>
<reference evidence="3" key="1">
    <citation type="journal article" date="2019" name="Int. J. Syst. Evol. Microbiol.">
        <title>The Global Catalogue of Microorganisms (GCM) 10K type strain sequencing project: providing services to taxonomists for standard genome sequencing and annotation.</title>
        <authorList>
            <consortium name="The Broad Institute Genomics Platform"/>
            <consortium name="The Broad Institute Genome Sequencing Center for Infectious Disease"/>
            <person name="Wu L."/>
            <person name="Ma J."/>
        </authorList>
    </citation>
    <scope>NUCLEOTIDE SEQUENCE [LARGE SCALE GENOMIC DNA]</scope>
    <source>
        <strain evidence="3">NBRC 106310</strain>
    </source>
</reference>
<dbReference type="Pfam" id="PF13589">
    <property type="entry name" value="HATPase_c_3"/>
    <property type="match status" value="1"/>
</dbReference>
<feature type="compositionally biased region" description="Basic and acidic residues" evidence="1">
    <location>
        <begin position="108"/>
        <end position="126"/>
    </location>
</feature>
<keyword evidence="3" id="KW-1185">Reference proteome</keyword>
<dbReference type="InterPro" id="IPR036890">
    <property type="entry name" value="HATPase_C_sf"/>
</dbReference>
<dbReference type="EMBL" id="AP027728">
    <property type="protein sequence ID" value="BDZ39753.1"/>
    <property type="molecule type" value="Genomic_DNA"/>
</dbReference>
<dbReference type="PANTHER" id="PTHR23336:SF50">
    <property type="entry name" value="PROTEIN MICRORCHIDIA 1-RELATED"/>
    <property type="match status" value="1"/>
</dbReference>
<dbReference type="InterPro" id="IPR045261">
    <property type="entry name" value="MORC_ATPase"/>
</dbReference>
<accession>A0ABN6X6M0</accession>
<dbReference type="Gene3D" id="3.30.565.10">
    <property type="entry name" value="Histidine kinase-like ATPase, C-terminal domain"/>
    <property type="match status" value="1"/>
</dbReference>
<evidence type="ECO:0008006" key="4">
    <source>
        <dbReference type="Google" id="ProtNLM"/>
    </source>
</evidence>
<protein>
    <recommendedName>
        <fullName evidence="4">ATP-binding protein</fullName>
    </recommendedName>
</protein>
<proteinExistence type="predicted"/>
<evidence type="ECO:0000256" key="1">
    <source>
        <dbReference type="SAM" id="MobiDB-lite"/>
    </source>
</evidence>
<dbReference type="PANTHER" id="PTHR23336">
    <property type="entry name" value="ZINC FINGER CW-TYPE COILED-COIL DOMAIN PROTEIN 3"/>
    <property type="match status" value="1"/>
</dbReference>
<dbReference type="SUPFAM" id="SSF55874">
    <property type="entry name" value="ATPase domain of HSP90 chaperone/DNA topoisomerase II/histidine kinase"/>
    <property type="match status" value="1"/>
</dbReference>
<feature type="region of interest" description="Disordered" evidence="1">
    <location>
        <begin position="94"/>
        <end position="126"/>
    </location>
</feature>